<dbReference type="AlphaFoldDB" id="A0A0E9VCB6"/>
<protein>
    <submittedName>
        <fullName evidence="1">Uncharacterized protein</fullName>
    </submittedName>
</protein>
<reference evidence="1" key="2">
    <citation type="journal article" date="2015" name="Fish Shellfish Immunol.">
        <title>Early steps in the European eel (Anguilla anguilla)-Vibrio vulnificus interaction in the gills: Role of the RtxA13 toxin.</title>
        <authorList>
            <person name="Callol A."/>
            <person name="Pajuelo D."/>
            <person name="Ebbesson L."/>
            <person name="Teles M."/>
            <person name="MacKenzie S."/>
            <person name="Amaro C."/>
        </authorList>
    </citation>
    <scope>NUCLEOTIDE SEQUENCE</scope>
</reference>
<name>A0A0E9VCB6_ANGAN</name>
<sequence length="36" mass="4385">MYVFFILICALFIVYCLIRIPISWCCLFSWCSRSHH</sequence>
<accession>A0A0E9VCB6</accession>
<organism evidence="1">
    <name type="scientific">Anguilla anguilla</name>
    <name type="common">European freshwater eel</name>
    <name type="synonym">Muraena anguilla</name>
    <dbReference type="NCBI Taxonomy" id="7936"/>
    <lineage>
        <taxon>Eukaryota</taxon>
        <taxon>Metazoa</taxon>
        <taxon>Chordata</taxon>
        <taxon>Craniata</taxon>
        <taxon>Vertebrata</taxon>
        <taxon>Euteleostomi</taxon>
        <taxon>Actinopterygii</taxon>
        <taxon>Neopterygii</taxon>
        <taxon>Teleostei</taxon>
        <taxon>Anguilliformes</taxon>
        <taxon>Anguillidae</taxon>
        <taxon>Anguilla</taxon>
    </lineage>
</organism>
<evidence type="ECO:0000313" key="1">
    <source>
        <dbReference type="EMBL" id="JAH75115.1"/>
    </source>
</evidence>
<proteinExistence type="predicted"/>
<reference evidence="1" key="1">
    <citation type="submission" date="2014-11" db="EMBL/GenBank/DDBJ databases">
        <authorList>
            <person name="Amaro Gonzalez C."/>
        </authorList>
    </citation>
    <scope>NUCLEOTIDE SEQUENCE</scope>
</reference>
<dbReference type="EMBL" id="GBXM01033462">
    <property type="protein sequence ID" value="JAH75115.1"/>
    <property type="molecule type" value="Transcribed_RNA"/>
</dbReference>